<dbReference type="CDD" id="cd06818">
    <property type="entry name" value="PLPDE_III_cryptic_DSD"/>
    <property type="match status" value="1"/>
</dbReference>
<dbReference type="SUPFAM" id="SSF51419">
    <property type="entry name" value="PLP-binding barrel"/>
    <property type="match status" value="1"/>
</dbReference>
<comment type="similarity">
    <text evidence="1">Belongs to the DSD1 family.</text>
</comment>
<evidence type="ECO:0000256" key="2">
    <source>
        <dbReference type="ARBA" id="ARBA00023239"/>
    </source>
</evidence>
<comment type="caution">
    <text evidence="4">The sequence shown here is derived from an EMBL/GenBank/DDBJ whole genome shotgun (WGS) entry which is preliminary data.</text>
</comment>
<keyword evidence="5" id="KW-1185">Reference proteome</keyword>
<dbReference type="Gene3D" id="3.20.20.10">
    <property type="entry name" value="Alanine racemase"/>
    <property type="match status" value="1"/>
</dbReference>
<gene>
    <name evidence="4" type="ORF">C8J24_2484</name>
</gene>
<reference evidence="4 5" key="1">
    <citation type="submission" date="2018-04" db="EMBL/GenBank/DDBJ databases">
        <title>Genomic Encyclopedia of Type Strains, Phase III (KMG-III): the genomes of soil and plant-associated and newly described type strains.</title>
        <authorList>
            <person name="Whitman W."/>
        </authorList>
    </citation>
    <scope>NUCLEOTIDE SEQUENCE [LARGE SCALE GENOMIC DNA]</scope>
    <source>
        <strain evidence="4 5">NW12</strain>
    </source>
</reference>
<keyword evidence="2" id="KW-0456">Lyase</keyword>
<dbReference type="InterPro" id="IPR001608">
    <property type="entry name" value="Ala_racemase_N"/>
</dbReference>
<dbReference type="InterPro" id="IPR051466">
    <property type="entry name" value="D-amino_acid_metab_enzyme"/>
</dbReference>
<dbReference type="Pfam" id="PF14031">
    <property type="entry name" value="D-ser_dehydrat"/>
    <property type="match status" value="1"/>
</dbReference>
<dbReference type="PANTHER" id="PTHR28004:SF8">
    <property type="entry name" value="D-SERINE DEAMINASE"/>
    <property type="match status" value="1"/>
</dbReference>
<sequence length="412" mass="44141">MSDVGVKLHKGIGRDAAARWNLLAGDVMFPAAVLDARRMQHNLDWMRAFIDAYGVSLAPHGKTTMAPALFKRQIDAGAWGITVATSQQAQVAAAHGIDTILIANQIVGDANIAAIVDLLADPALRLICIVDSAAGVALLGEACRAADVSLDLLVELAPEPDQSGFRTGVRDAAALAGVLDAIAHWPGHLHLAGVEFYEGVLSDEAEVRRFIRRAVTITRDLLATGRIARTPAILSGAGSAWYDVVAEETAALAKAGDVQVVLRPGCYISHDDGLYRIAQEQILKRNPVAPSFGDALLPALRIWAVVQSIPDPARAVIAMGKRDVAFDAGLPRPATLFRKARDRRPVDAPAHWAVTGLMDQHAYLAITPGDDIAVGDVIAFDISHPCLTLDKWRRVLVVDDDFTCVEVVETFF</sequence>
<evidence type="ECO:0000259" key="3">
    <source>
        <dbReference type="SMART" id="SM01119"/>
    </source>
</evidence>
<evidence type="ECO:0000313" key="5">
    <source>
        <dbReference type="Proteomes" id="UP000240996"/>
    </source>
</evidence>
<evidence type="ECO:0000313" key="4">
    <source>
        <dbReference type="EMBL" id="PTM46244.1"/>
    </source>
</evidence>
<dbReference type="Pfam" id="PF01168">
    <property type="entry name" value="Ala_racemase_N"/>
    <property type="match status" value="1"/>
</dbReference>
<protein>
    <submittedName>
        <fullName evidence="4">D-serine dehydratase</fullName>
    </submittedName>
</protein>
<dbReference type="Gene3D" id="2.40.37.20">
    <property type="entry name" value="D-serine dehydratase-like domain"/>
    <property type="match status" value="1"/>
</dbReference>
<dbReference type="InterPro" id="IPR042208">
    <property type="entry name" value="D-ser_dehydrat-like_sf"/>
</dbReference>
<dbReference type="AlphaFoldDB" id="A0A2T4YRV1"/>
<evidence type="ECO:0000256" key="1">
    <source>
        <dbReference type="ARBA" id="ARBA00005323"/>
    </source>
</evidence>
<proteinExistence type="inferred from homology"/>
<dbReference type="InterPro" id="IPR026956">
    <property type="entry name" value="D-ser_dehydrat-like_dom"/>
</dbReference>
<dbReference type="GO" id="GO:0016829">
    <property type="term" value="F:lyase activity"/>
    <property type="evidence" value="ECO:0007669"/>
    <property type="project" value="UniProtKB-KW"/>
</dbReference>
<dbReference type="EMBL" id="PZZN01000002">
    <property type="protein sequence ID" value="PTM46244.1"/>
    <property type="molecule type" value="Genomic_DNA"/>
</dbReference>
<feature type="domain" description="D-serine dehydratase-like" evidence="3">
    <location>
        <begin position="299"/>
        <end position="399"/>
    </location>
</feature>
<dbReference type="Proteomes" id="UP000240996">
    <property type="component" value="Unassembled WGS sequence"/>
</dbReference>
<name>A0A2T4YRV1_9SPHN</name>
<dbReference type="RefSeq" id="WP_208620954.1">
    <property type="nucleotide sequence ID" value="NZ_PZZN01000002.1"/>
</dbReference>
<organism evidence="4 5">
    <name type="scientific">Sphingomonas aerolata</name>
    <dbReference type="NCBI Taxonomy" id="185951"/>
    <lineage>
        <taxon>Bacteria</taxon>
        <taxon>Pseudomonadati</taxon>
        <taxon>Pseudomonadota</taxon>
        <taxon>Alphaproteobacteria</taxon>
        <taxon>Sphingomonadales</taxon>
        <taxon>Sphingomonadaceae</taxon>
        <taxon>Sphingomonas</taxon>
    </lineage>
</organism>
<accession>A0A2T4YRV1</accession>
<dbReference type="SMART" id="SM01119">
    <property type="entry name" value="D-ser_dehydrat"/>
    <property type="match status" value="1"/>
</dbReference>
<dbReference type="InterPro" id="IPR029066">
    <property type="entry name" value="PLP-binding_barrel"/>
</dbReference>
<dbReference type="PANTHER" id="PTHR28004">
    <property type="entry name" value="ZGC:162816-RELATED"/>
    <property type="match status" value="1"/>
</dbReference>